<dbReference type="PANTHER" id="PTHR35802">
    <property type="entry name" value="PROTEASE SYNTHASE AND SPORULATION PROTEIN PAI 2"/>
    <property type="match status" value="1"/>
</dbReference>
<accession>A0A3D9SF74</accession>
<organism evidence="1 2">
    <name type="scientific">Paenibacillus taihuensis</name>
    <dbReference type="NCBI Taxonomy" id="1156355"/>
    <lineage>
        <taxon>Bacteria</taxon>
        <taxon>Bacillati</taxon>
        <taxon>Bacillota</taxon>
        <taxon>Bacilli</taxon>
        <taxon>Bacillales</taxon>
        <taxon>Paenibacillaceae</taxon>
        <taxon>Paenibacillus</taxon>
    </lineage>
</organism>
<name>A0A3D9SF74_9BACL</name>
<evidence type="ECO:0000313" key="1">
    <source>
        <dbReference type="EMBL" id="REE94552.1"/>
    </source>
</evidence>
<gene>
    <name evidence="1" type="ORF">A8990_101348</name>
</gene>
<dbReference type="PANTHER" id="PTHR35802:SF1">
    <property type="entry name" value="PROTEASE SYNTHASE AND SPORULATION PROTEIN PAI 2"/>
    <property type="match status" value="1"/>
</dbReference>
<dbReference type="RefSeq" id="WP_116187262.1">
    <property type="nucleotide sequence ID" value="NZ_QTTN01000001.1"/>
</dbReference>
<dbReference type="InterPro" id="IPR007396">
    <property type="entry name" value="TR_PAI2-type"/>
</dbReference>
<protein>
    <submittedName>
        <fullName evidence="1">PaiB family negative transcriptional regulator</fullName>
    </submittedName>
</protein>
<comment type="caution">
    <text evidence="1">The sequence shown here is derived from an EMBL/GenBank/DDBJ whole genome shotgun (WGS) entry which is preliminary data.</text>
</comment>
<keyword evidence="2" id="KW-1185">Reference proteome</keyword>
<sequence>MYIPKHTRVEDEATLFAFLERYSFATLISTSGGHPTASHLPLVLDRENRCLMGHFARANSQWTDISGEEVLAIFHGPHTYISSSWYETNQSVPTWNYAAVHAYGQAELIEDEAELLQCLNEMVAKYEEPGSAYRIDDSNRDTIDGLMKGIVGFRIRLDRLEGKWKLSQNHSKERQALVISKLEQSSSNNAQEIARLMRENNA</sequence>
<reference evidence="1 2" key="1">
    <citation type="submission" date="2018-08" db="EMBL/GenBank/DDBJ databases">
        <title>Genomic Encyclopedia of Type Strains, Phase III (KMG-III): the genomes of soil and plant-associated and newly described type strains.</title>
        <authorList>
            <person name="Whitman W."/>
        </authorList>
    </citation>
    <scope>NUCLEOTIDE SEQUENCE [LARGE SCALE GENOMIC DNA]</scope>
    <source>
        <strain evidence="1 2">CGMCC 1.10966</strain>
    </source>
</reference>
<dbReference type="EMBL" id="QTTN01000001">
    <property type="protein sequence ID" value="REE94552.1"/>
    <property type="molecule type" value="Genomic_DNA"/>
</dbReference>
<dbReference type="Gene3D" id="2.30.110.10">
    <property type="entry name" value="Electron Transport, Fmn-binding Protein, Chain A"/>
    <property type="match status" value="1"/>
</dbReference>
<dbReference type="Proteomes" id="UP000256304">
    <property type="component" value="Unassembled WGS sequence"/>
</dbReference>
<dbReference type="Pfam" id="PF04299">
    <property type="entry name" value="FMN_bind_2"/>
    <property type="match status" value="1"/>
</dbReference>
<proteinExistence type="predicted"/>
<dbReference type="InterPro" id="IPR012349">
    <property type="entry name" value="Split_barrel_FMN-bd"/>
</dbReference>
<dbReference type="SUPFAM" id="SSF50475">
    <property type="entry name" value="FMN-binding split barrel"/>
    <property type="match status" value="1"/>
</dbReference>
<dbReference type="OrthoDB" id="9794948at2"/>
<evidence type="ECO:0000313" key="2">
    <source>
        <dbReference type="Proteomes" id="UP000256304"/>
    </source>
</evidence>
<dbReference type="AlphaFoldDB" id="A0A3D9SF74"/>
<dbReference type="PIRSF" id="PIRSF010372">
    <property type="entry name" value="PaiB"/>
    <property type="match status" value="1"/>
</dbReference>